<comment type="caution">
    <text evidence="2">The sequence shown here is derived from an EMBL/GenBank/DDBJ whole genome shotgun (WGS) entry which is preliminary data.</text>
</comment>
<keyword evidence="1" id="KW-1133">Transmembrane helix</keyword>
<accession>A0A8S4R6T0</accession>
<dbReference type="Proteomes" id="UP000838756">
    <property type="component" value="Unassembled WGS sequence"/>
</dbReference>
<feature type="transmembrane region" description="Helical" evidence="1">
    <location>
        <begin position="122"/>
        <end position="142"/>
    </location>
</feature>
<name>A0A8S4R6T0_9NEOP</name>
<reference evidence="2" key="1">
    <citation type="submission" date="2022-03" db="EMBL/GenBank/DDBJ databases">
        <authorList>
            <person name="Lindestad O."/>
        </authorList>
    </citation>
    <scope>NUCLEOTIDE SEQUENCE</scope>
</reference>
<feature type="transmembrane region" description="Helical" evidence="1">
    <location>
        <begin position="183"/>
        <end position="209"/>
    </location>
</feature>
<keyword evidence="3" id="KW-1185">Reference proteome</keyword>
<sequence>MTAGTKRLLKSYCRYVYYAGAGNFWYQNIFPETGCYKIYSTVSFTVYFVMILLENLAFLFGDFPEVEKKSAMMFAAIHDIILIKMFLLLYHKSSIKKLNYEMATVMESIEEEKVMEKQHRKVKLGITFYIITVYLSLTAYGVESLRKTIVEGTPFYTVVTYLPHYQDDSVTASIFRVFFYMTWLYMMLPMISADCMPIIHLITIAYKFITLCQHYERIRRKFDENVLNMRNEAAAMVLKAGCLDGIRMHQKLMLKYLNYQKAKQAFSWISKKAAEERAKLAKKRA</sequence>
<dbReference type="EMBL" id="CAKXAJ010024885">
    <property type="protein sequence ID" value="CAH2232303.1"/>
    <property type="molecule type" value="Genomic_DNA"/>
</dbReference>
<gene>
    <name evidence="2" type="primary">jg21685</name>
    <name evidence="2" type="ORF">PAEG_LOCUS10577</name>
</gene>
<organism evidence="2 3">
    <name type="scientific">Pararge aegeria aegeria</name>
    <dbReference type="NCBI Taxonomy" id="348720"/>
    <lineage>
        <taxon>Eukaryota</taxon>
        <taxon>Metazoa</taxon>
        <taxon>Ecdysozoa</taxon>
        <taxon>Arthropoda</taxon>
        <taxon>Hexapoda</taxon>
        <taxon>Insecta</taxon>
        <taxon>Pterygota</taxon>
        <taxon>Neoptera</taxon>
        <taxon>Endopterygota</taxon>
        <taxon>Lepidoptera</taxon>
        <taxon>Glossata</taxon>
        <taxon>Ditrysia</taxon>
        <taxon>Papilionoidea</taxon>
        <taxon>Nymphalidae</taxon>
        <taxon>Satyrinae</taxon>
        <taxon>Satyrini</taxon>
        <taxon>Parargina</taxon>
        <taxon>Pararge</taxon>
    </lineage>
</organism>
<evidence type="ECO:0000256" key="1">
    <source>
        <dbReference type="SAM" id="Phobius"/>
    </source>
</evidence>
<dbReference type="AlphaFoldDB" id="A0A8S4R6T0"/>
<evidence type="ECO:0000313" key="3">
    <source>
        <dbReference type="Proteomes" id="UP000838756"/>
    </source>
</evidence>
<feature type="transmembrane region" description="Helical" evidence="1">
    <location>
        <begin position="38"/>
        <end position="60"/>
    </location>
</feature>
<evidence type="ECO:0000313" key="2">
    <source>
        <dbReference type="EMBL" id="CAH2232303.1"/>
    </source>
</evidence>
<proteinExistence type="predicted"/>
<feature type="transmembrane region" description="Helical" evidence="1">
    <location>
        <begin position="72"/>
        <end position="90"/>
    </location>
</feature>
<keyword evidence="1" id="KW-0472">Membrane</keyword>
<protein>
    <submittedName>
        <fullName evidence="2">Jg21685 protein</fullName>
    </submittedName>
</protein>
<dbReference type="OrthoDB" id="7420138at2759"/>
<keyword evidence="1" id="KW-0812">Transmembrane</keyword>